<evidence type="ECO:0000313" key="1">
    <source>
        <dbReference type="EMBL" id="RNA66785.1"/>
    </source>
</evidence>
<dbReference type="SUPFAM" id="SSF56059">
    <property type="entry name" value="Glutathione synthetase ATP-binding domain-like"/>
    <property type="match status" value="1"/>
</dbReference>
<evidence type="ECO:0008006" key="3">
    <source>
        <dbReference type="Google" id="ProtNLM"/>
    </source>
</evidence>
<accession>A0A3M7TMM0</accession>
<name>A0A3M7TMM0_9BACI</name>
<dbReference type="Pfam" id="PF14398">
    <property type="entry name" value="ATPgrasp_YheCD"/>
    <property type="match status" value="1"/>
</dbReference>
<sequence length="449" mass="52313">MRQRGRQMFSIWIKIRNVECEKSDVQLPRKFDHLLSHLAYVQHGLLTQPCKFKIRDVEEEEKGTRESPLMIEMPRSMIKSLYIIEDLPFQAIVIGSTLKIGPVTGVIVDKSDRVSGTARKEITHVIGGILVFLNRKSINLVNKTVAGKVYDHKNRVWIGRTVPLPEVIYVRGTLKKYRHLLLDEYRRMGGILFNTRRHDKYEIEHHLGGIIELKDAFITSTLIENADSVIHFLKDKKKVVLKPSKSKRGKGVIFIEEKDTDIYQIYDYRKTRKARQQVVSHQELQTYLNQLATRKRYIMQEWISFLQYRGAPFDMRVHMQKDEGSWICNGIECRVARAGEKITNVSKGGKAISFSQAMGNCSEETRDMVKERILHFCDMFCTHLDQALPDDHFADVGMDIGLEKDYTIRFIEVNFSPAFKGFRRFNRLMYKKISWQPLLYAAQCQGYIK</sequence>
<dbReference type="InterPro" id="IPR013815">
    <property type="entry name" value="ATP_grasp_subdomain_1"/>
</dbReference>
<protein>
    <recommendedName>
        <fullName evidence="3">YheC/YheD family protein</fullName>
    </recommendedName>
</protein>
<dbReference type="OrthoDB" id="7869153at2"/>
<reference evidence="1 2" key="1">
    <citation type="submission" date="2018-10" db="EMBL/GenBank/DDBJ databases">
        <title>Bacillus Keqinensis sp. nov., a moderately halophilic bacterium isolated from a saline-alkaline lake.</title>
        <authorList>
            <person name="Wang H."/>
        </authorList>
    </citation>
    <scope>NUCLEOTIDE SEQUENCE [LARGE SCALE GENOMIC DNA]</scope>
    <source>
        <strain evidence="1 2">KQ-3</strain>
    </source>
</reference>
<dbReference type="Proteomes" id="UP000278746">
    <property type="component" value="Unassembled WGS sequence"/>
</dbReference>
<dbReference type="AlphaFoldDB" id="A0A3M7TMM0"/>
<gene>
    <name evidence="1" type="ORF">EBO34_16380</name>
</gene>
<dbReference type="Gene3D" id="3.30.1490.20">
    <property type="entry name" value="ATP-grasp fold, A domain"/>
    <property type="match status" value="1"/>
</dbReference>
<dbReference type="Gene3D" id="3.30.470.20">
    <property type="entry name" value="ATP-grasp fold, B domain"/>
    <property type="match status" value="1"/>
</dbReference>
<dbReference type="GO" id="GO:0005524">
    <property type="term" value="F:ATP binding"/>
    <property type="evidence" value="ECO:0007669"/>
    <property type="project" value="InterPro"/>
</dbReference>
<proteinExistence type="predicted"/>
<keyword evidence="2" id="KW-1185">Reference proteome</keyword>
<dbReference type="InterPro" id="IPR026838">
    <property type="entry name" value="YheC/D"/>
</dbReference>
<organism evidence="1 2">
    <name type="scientific">Alteribacter keqinensis</name>
    <dbReference type="NCBI Taxonomy" id="2483800"/>
    <lineage>
        <taxon>Bacteria</taxon>
        <taxon>Bacillati</taxon>
        <taxon>Bacillota</taxon>
        <taxon>Bacilli</taxon>
        <taxon>Bacillales</taxon>
        <taxon>Bacillaceae</taxon>
        <taxon>Alteribacter</taxon>
    </lineage>
</organism>
<dbReference type="EMBL" id="RHIB01000003">
    <property type="protein sequence ID" value="RNA66785.1"/>
    <property type="molecule type" value="Genomic_DNA"/>
</dbReference>
<comment type="caution">
    <text evidence="1">The sequence shown here is derived from an EMBL/GenBank/DDBJ whole genome shotgun (WGS) entry which is preliminary data.</text>
</comment>
<evidence type="ECO:0000313" key="2">
    <source>
        <dbReference type="Proteomes" id="UP000278746"/>
    </source>
</evidence>